<protein>
    <submittedName>
        <fullName evidence="1">Uncharacterized protein</fullName>
    </submittedName>
</protein>
<dbReference type="Proteomes" id="UP000010824">
    <property type="component" value="Chromosome"/>
</dbReference>
<proteinExistence type="predicted"/>
<reference evidence="1 2" key="2">
    <citation type="journal article" date="2014" name="Genome Announc.">
        <title>Complete Genome Sequence of Methanoregula formicica SMSPT, a Mesophilic Hydrogenotrophic Methanogen Isolated from a Methanogenic Upflow Anaerobic Sludge Blanket Reactor.</title>
        <authorList>
            <person name="Yamamoto K."/>
            <person name="Tamaki H."/>
            <person name="Cadillo-Quiroz H."/>
            <person name="Imachi H."/>
            <person name="Kyrpides N."/>
            <person name="Woyke T."/>
            <person name="Goodwin L."/>
            <person name="Zinder S.H."/>
            <person name="Kamagata Y."/>
            <person name="Liu W.T."/>
        </authorList>
    </citation>
    <scope>NUCLEOTIDE SEQUENCE [LARGE SCALE GENOMIC DNA]</scope>
    <source>
        <strain evidence="2">DSM 22288 / NBRC 105244 / SMSP</strain>
    </source>
</reference>
<dbReference type="eggNOG" id="arCOG08094">
    <property type="taxonomic scope" value="Archaea"/>
</dbReference>
<dbReference type="OrthoDB" id="376896at2157"/>
<accession>L0HCJ7</accession>
<dbReference type="RefSeq" id="WP_015284694.1">
    <property type="nucleotide sequence ID" value="NC_019943.1"/>
</dbReference>
<dbReference type="GeneID" id="14309343"/>
<evidence type="ECO:0000313" key="2">
    <source>
        <dbReference type="Proteomes" id="UP000010824"/>
    </source>
</evidence>
<dbReference type="InParanoid" id="L0HCJ7"/>
<dbReference type="KEGG" id="mfo:Metfor_0670"/>
<keyword evidence="2" id="KW-1185">Reference proteome</keyword>
<dbReference type="AlphaFoldDB" id="L0HCJ7"/>
<dbReference type="HOGENOM" id="CLU_2662295_0_0_2"/>
<name>L0HCJ7_METFS</name>
<dbReference type="EMBL" id="CP003167">
    <property type="protein sequence ID" value="AGB01730.1"/>
    <property type="molecule type" value="Genomic_DNA"/>
</dbReference>
<evidence type="ECO:0000313" key="1">
    <source>
        <dbReference type="EMBL" id="AGB01730.1"/>
    </source>
</evidence>
<sequence>MNMVWDRHVSNGIRELGYDVKTHTMAVVFPGGVTKYHAPVPYPVYAAIFHATFPERLYRQTVEAQIPTVNAS</sequence>
<organism evidence="1 2">
    <name type="scientific">Methanoregula formicica (strain DSM 22288 / NBRC 105244 / SMSP)</name>
    <dbReference type="NCBI Taxonomy" id="593750"/>
    <lineage>
        <taxon>Archaea</taxon>
        <taxon>Methanobacteriati</taxon>
        <taxon>Methanobacteriota</taxon>
        <taxon>Stenosarchaea group</taxon>
        <taxon>Methanomicrobia</taxon>
        <taxon>Methanomicrobiales</taxon>
        <taxon>Methanoregulaceae</taxon>
        <taxon>Methanoregula</taxon>
    </lineage>
</organism>
<gene>
    <name evidence="1" type="ordered locus">Metfor_0670</name>
</gene>
<reference evidence="2" key="1">
    <citation type="submission" date="2011-12" db="EMBL/GenBank/DDBJ databases">
        <title>Complete sequence of Methanoregula formicicum SMSP.</title>
        <authorList>
            <person name="Lucas S."/>
            <person name="Han J."/>
            <person name="Lapidus A."/>
            <person name="Cheng J.-F."/>
            <person name="Goodwin L."/>
            <person name="Pitluck S."/>
            <person name="Peters L."/>
            <person name="Ovchinnikova G."/>
            <person name="Teshima H."/>
            <person name="Detter J.C."/>
            <person name="Han C."/>
            <person name="Tapia R."/>
            <person name="Land M."/>
            <person name="Hauser L."/>
            <person name="Kyrpides N."/>
            <person name="Ivanova N."/>
            <person name="Pagani I."/>
            <person name="Imachi H."/>
            <person name="Tamaki H."/>
            <person name="Sekiguchi Y."/>
            <person name="Kamagata Y."/>
            <person name="Cadillo-Quiroz H."/>
            <person name="Zinder S."/>
            <person name="Liu W.-T."/>
            <person name="Woyke T."/>
        </authorList>
    </citation>
    <scope>NUCLEOTIDE SEQUENCE [LARGE SCALE GENOMIC DNA]</scope>
    <source>
        <strain evidence="2">DSM 22288 / NBRC 105244 / SMSP</strain>
    </source>
</reference>